<dbReference type="RefSeq" id="WP_084232742.1">
    <property type="nucleotide sequence ID" value="NZ_FWXE01000012.1"/>
</dbReference>
<gene>
    <name evidence="1" type="ORF">CJF60_03700</name>
</gene>
<proteinExistence type="predicted"/>
<name>A0ABX4H4J4_9BACT</name>
<protein>
    <submittedName>
        <fullName evidence="1">Uncharacterized protein</fullName>
    </submittedName>
</protein>
<dbReference type="EMBL" id="NQMN01000002">
    <property type="protein sequence ID" value="PAF54814.1"/>
    <property type="molecule type" value="Genomic_DNA"/>
</dbReference>
<sequence>MRFKRRKKRSKLANTLKRHEIQLRLIAREVEQIQENTLFVAENINLFLDKIDEYRKFLDTRSRERMASVQELFDSINDSLDYISVLITRLKDLELFLIK</sequence>
<dbReference type="Proteomes" id="UP000217033">
    <property type="component" value="Unassembled WGS sequence"/>
</dbReference>
<reference evidence="1" key="1">
    <citation type="submission" date="2017-08" db="EMBL/GenBank/DDBJ databases">
        <authorList>
            <person name="Alvarez-Ponce D."/>
            <person name="Weitzman C.L."/>
            <person name="Tillett R.L."/>
            <person name="Sandmeier F.C."/>
            <person name="Tracy C.R."/>
        </authorList>
    </citation>
    <scope>NUCLEOTIDE SEQUENCE [LARGE SCALE GENOMIC DNA]</scope>
    <source>
        <strain evidence="1">PS6</strain>
    </source>
</reference>
<comment type="caution">
    <text evidence="1">The sequence shown here is derived from an EMBL/GenBank/DDBJ whole genome shotgun (WGS) entry which is preliminary data.</text>
</comment>
<accession>A0ABX4H4J4</accession>
<evidence type="ECO:0000313" key="2">
    <source>
        <dbReference type="Proteomes" id="UP000217033"/>
    </source>
</evidence>
<keyword evidence="2" id="KW-1185">Reference proteome</keyword>
<organism evidence="1 2">
    <name type="scientific">Mycoplasmopsis agassizii</name>
    <dbReference type="NCBI Taxonomy" id="33922"/>
    <lineage>
        <taxon>Bacteria</taxon>
        <taxon>Bacillati</taxon>
        <taxon>Mycoplasmatota</taxon>
        <taxon>Mycoplasmoidales</taxon>
        <taxon>Metamycoplasmataceae</taxon>
        <taxon>Mycoplasmopsis</taxon>
    </lineage>
</organism>
<evidence type="ECO:0000313" key="1">
    <source>
        <dbReference type="EMBL" id="PAF54814.1"/>
    </source>
</evidence>